<name>A0ABS0YB65_9BACT</name>
<keyword evidence="1" id="KW-0472">Membrane</keyword>
<feature type="transmembrane region" description="Helical" evidence="1">
    <location>
        <begin position="12"/>
        <end position="35"/>
    </location>
</feature>
<feature type="transmembrane region" description="Helical" evidence="1">
    <location>
        <begin position="65"/>
        <end position="86"/>
    </location>
</feature>
<protein>
    <recommendedName>
        <fullName evidence="4">AAT family amino acid transporter</fullName>
    </recommendedName>
</protein>
<dbReference type="Proteomes" id="UP000614714">
    <property type="component" value="Unassembled WGS sequence"/>
</dbReference>
<evidence type="ECO:0000256" key="1">
    <source>
        <dbReference type="SAM" id="Phobius"/>
    </source>
</evidence>
<organism evidence="2 3">
    <name type="scientific">Geomonas anaerohicana</name>
    <dbReference type="NCBI Taxonomy" id="2798583"/>
    <lineage>
        <taxon>Bacteria</taxon>
        <taxon>Pseudomonadati</taxon>
        <taxon>Thermodesulfobacteriota</taxon>
        <taxon>Desulfuromonadia</taxon>
        <taxon>Geobacterales</taxon>
        <taxon>Geobacteraceae</taxon>
        <taxon>Geomonas</taxon>
    </lineage>
</organism>
<keyword evidence="1" id="KW-1133">Transmembrane helix</keyword>
<dbReference type="EMBL" id="JAEMHL010000002">
    <property type="protein sequence ID" value="MBJ6749510.1"/>
    <property type="molecule type" value="Genomic_DNA"/>
</dbReference>
<feature type="transmembrane region" description="Helical" evidence="1">
    <location>
        <begin position="264"/>
        <end position="284"/>
    </location>
</feature>
<feature type="transmembrane region" description="Helical" evidence="1">
    <location>
        <begin position="186"/>
        <end position="206"/>
    </location>
</feature>
<evidence type="ECO:0000313" key="2">
    <source>
        <dbReference type="EMBL" id="MBJ6749510.1"/>
    </source>
</evidence>
<feature type="transmembrane region" description="Helical" evidence="1">
    <location>
        <begin position="296"/>
        <end position="317"/>
    </location>
</feature>
<keyword evidence="3" id="KW-1185">Reference proteome</keyword>
<evidence type="ECO:0000313" key="3">
    <source>
        <dbReference type="Proteomes" id="UP000614714"/>
    </source>
</evidence>
<feature type="transmembrane region" description="Helical" evidence="1">
    <location>
        <begin position="376"/>
        <end position="396"/>
    </location>
</feature>
<dbReference type="RefSeq" id="WP_199388046.1">
    <property type="nucleotide sequence ID" value="NZ_JAEMHL010000002.1"/>
</dbReference>
<feature type="transmembrane region" description="Helical" evidence="1">
    <location>
        <begin position="107"/>
        <end position="128"/>
    </location>
</feature>
<sequence length="426" mass="45844">MEQYTTKRLFKSQLGTGAAALALSFTVAMLIWPAWSLTIKALYLDLAAEGLAAADPKTAGNLIGAVARGTFFWMVINTWIWLTLVMGNHGKSALTTRQPWTGIGYTLVAWSAGVAGFTALIGFLGIWWKPFSFAIMFTPGSAQEVHLAVEAWEASNFYALAVIVAQIPLVSLFQKWPFAGRGEKPFESWATLALGTALTWIAWMAMIVPSWMKLAIGPEQIVTPPFGTWPAFAAFCQAYVIFAIMPVEGGELYPMKLLAKKQPLMGICGFAIALAAGFVMPPLIKSIIVPLNLAPGLPADVVVASLELSVIVFMLAWHHLFDDYPSAALVPGTGARILCRMAAWFGGGTLYGVAWLKSFKLIPYGANDLGMGIPPLGVLAGQFALLMTLLFLNTFFDKWPLVRKVPEPALSPAAVAGGEPAQQGNC</sequence>
<feature type="transmembrane region" description="Helical" evidence="1">
    <location>
        <begin position="157"/>
        <end position="174"/>
    </location>
</feature>
<reference evidence="2 3" key="1">
    <citation type="submission" date="2020-12" db="EMBL/GenBank/DDBJ databases">
        <title>Geomonas sp. Red421, isolated from paddy soil.</title>
        <authorList>
            <person name="Xu Z."/>
            <person name="Zhang Z."/>
            <person name="Masuda Y."/>
            <person name="Itoh H."/>
            <person name="Senoo K."/>
        </authorList>
    </citation>
    <scope>NUCLEOTIDE SEQUENCE [LARGE SCALE GENOMIC DNA]</scope>
    <source>
        <strain evidence="2 3">Red421</strain>
    </source>
</reference>
<gene>
    <name evidence="2" type="ORF">JFN91_04735</name>
</gene>
<feature type="transmembrane region" description="Helical" evidence="1">
    <location>
        <begin position="337"/>
        <end position="356"/>
    </location>
</feature>
<keyword evidence="1" id="KW-0812">Transmembrane</keyword>
<evidence type="ECO:0008006" key="4">
    <source>
        <dbReference type="Google" id="ProtNLM"/>
    </source>
</evidence>
<accession>A0ABS0YB65</accession>
<feature type="transmembrane region" description="Helical" evidence="1">
    <location>
        <begin position="226"/>
        <end position="244"/>
    </location>
</feature>
<comment type="caution">
    <text evidence="2">The sequence shown here is derived from an EMBL/GenBank/DDBJ whole genome shotgun (WGS) entry which is preliminary data.</text>
</comment>
<proteinExistence type="predicted"/>